<reference evidence="1" key="1">
    <citation type="journal article" date="2023" name="Insect Mol. Biol.">
        <title>Genome sequencing provides insights into the evolution of gene families encoding plant cell wall-degrading enzymes in longhorned beetles.</title>
        <authorList>
            <person name="Shin N.R."/>
            <person name="Okamura Y."/>
            <person name="Kirsch R."/>
            <person name="Pauchet Y."/>
        </authorList>
    </citation>
    <scope>NUCLEOTIDE SEQUENCE</scope>
    <source>
        <strain evidence="1">MMC_N1</strain>
    </source>
</reference>
<protein>
    <submittedName>
        <fullName evidence="1">Uncharacterized protein</fullName>
    </submittedName>
</protein>
<organism evidence="1 2">
    <name type="scientific">Molorchus minor</name>
    <dbReference type="NCBI Taxonomy" id="1323400"/>
    <lineage>
        <taxon>Eukaryota</taxon>
        <taxon>Metazoa</taxon>
        <taxon>Ecdysozoa</taxon>
        <taxon>Arthropoda</taxon>
        <taxon>Hexapoda</taxon>
        <taxon>Insecta</taxon>
        <taxon>Pterygota</taxon>
        <taxon>Neoptera</taxon>
        <taxon>Endopterygota</taxon>
        <taxon>Coleoptera</taxon>
        <taxon>Polyphaga</taxon>
        <taxon>Cucujiformia</taxon>
        <taxon>Chrysomeloidea</taxon>
        <taxon>Cerambycidae</taxon>
        <taxon>Lamiinae</taxon>
        <taxon>Monochamini</taxon>
        <taxon>Molorchus</taxon>
    </lineage>
</organism>
<dbReference type="EMBL" id="JAPWTJ010002116">
    <property type="protein sequence ID" value="KAJ8967854.1"/>
    <property type="molecule type" value="Genomic_DNA"/>
</dbReference>
<evidence type="ECO:0000313" key="1">
    <source>
        <dbReference type="EMBL" id="KAJ8967854.1"/>
    </source>
</evidence>
<keyword evidence="2" id="KW-1185">Reference proteome</keyword>
<evidence type="ECO:0000313" key="2">
    <source>
        <dbReference type="Proteomes" id="UP001162164"/>
    </source>
</evidence>
<sequence length="107" mass="12174">MKNVYHLRTRFKARLLAAETWSKCILHVKKEEQRCMWDLDSRAEALIEPVIYAIAVPVIVSLIKTVLSEVSDCCSDINSQFPVIPPPVIFIWQIITMRTSGSANEIS</sequence>
<name>A0ABQ9IWH1_9CUCU</name>
<gene>
    <name evidence="1" type="ORF">NQ317_018348</name>
</gene>
<proteinExistence type="predicted"/>
<accession>A0ABQ9IWH1</accession>
<dbReference type="Proteomes" id="UP001162164">
    <property type="component" value="Unassembled WGS sequence"/>
</dbReference>
<comment type="caution">
    <text evidence="1">The sequence shown here is derived from an EMBL/GenBank/DDBJ whole genome shotgun (WGS) entry which is preliminary data.</text>
</comment>